<evidence type="ECO:0000313" key="2">
    <source>
        <dbReference type="Proteomes" id="UP000005268"/>
    </source>
</evidence>
<dbReference type="AlphaFoldDB" id="I3UZI3"/>
<name>I3UZI3_PSEPU</name>
<dbReference type="KEGG" id="ppi:YSA_07647"/>
<accession>I3UZI3</accession>
<proteinExistence type="predicted"/>
<dbReference type="EMBL" id="CP003588">
    <property type="protein sequence ID" value="AFK70904.1"/>
    <property type="molecule type" value="Genomic_DNA"/>
</dbReference>
<sequence length="55" mass="6446">MTAQPYFAIRAALEELFLWLSQRRLIHIHDNVMAVRMTLDNHTEVISIGIERPRA</sequence>
<dbReference type="RefSeq" id="WP_014755652.1">
    <property type="nucleotide sequence ID" value="NC_017986.1"/>
</dbReference>
<dbReference type="Proteomes" id="UP000005268">
    <property type="component" value="Chromosome"/>
</dbReference>
<evidence type="ECO:0000313" key="1">
    <source>
        <dbReference type="EMBL" id="AFK70904.1"/>
    </source>
</evidence>
<dbReference type="HOGENOM" id="CLU_3029009_0_0_6"/>
<protein>
    <submittedName>
        <fullName evidence="1">Uncharacterized protein</fullName>
    </submittedName>
</protein>
<gene>
    <name evidence="1" type="ORF">YSA_07647</name>
</gene>
<organism evidence="1 2">
    <name type="scientific">Pseudomonas putida ND6</name>
    <dbReference type="NCBI Taxonomy" id="231023"/>
    <lineage>
        <taxon>Bacteria</taxon>
        <taxon>Pseudomonadati</taxon>
        <taxon>Pseudomonadota</taxon>
        <taxon>Gammaproteobacteria</taxon>
        <taxon>Pseudomonadales</taxon>
        <taxon>Pseudomonadaceae</taxon>
        <taxon>Pseudomonas</taxon>
    </lineage>
</organism>
<reference evidence="1 2" key="1">
    <citation type="journal article" date="2012" name="J. Bacteriol.">
        <title>Complete Genome Sequence of the Naphthalene-Degrading Pseudomonas putida Strain ND6.</title>
        <authorList>
            <person name="Li S."/>
            <person name="Zhao H."/>
            <person name="Li Y."/>
            <person name="Niu S."/>
            <person name="Cai B."/>
        </authorList>
    </citation>
    <scope>NUCLEOTIDE SEQUENCE [LARGE SCALE GENOMIC DNA]</scope>
    <source>
        <strain evidence="1 2">ND6</strain>
    </source>
</reference>